<protein>
    <recommendedName>
        <fullName evidence="4">PpiC domain-containing protein</fullName>
    </recommendedName>
</protein>
<gene>
    <name evidence="2" type="ORF">GF068_19595</name>
</gene>
<evidence type="ECO:0008006" key="4">
    <source>
        <dbReference type="Google" id="ProtNLM"/>
    </source>
</evidence>
<comment type="caution">
    <text evidence="2">The sequence shown here is derived from an EMBL/GenBank/DDBJ whole genome shotgun (WGS) entry which is preliminary data.</text>
</comment>
<dbReference type="EMBL" id="WJIE01000005">
    <property type="protein sequence ID" value="MRG94107.1"/>
    <property type="molecule type" value="Genomic_DNA"/>
</dbReference>
<feature type="chain" id="PRO_5026728708" description="PpiC domain-containing protein" evidence="1">
    <location>
        <begin position="23"/>
        <end position="227"/>
    </location>
</feature>
<reference evidence="2 3" key="1">
    <citation type="submission" date="2019-10" db="EMBL/GenBank/DDBJ databases">
        <title>A soil myxobacterium in the family Polyangiaceae.</title>
        <authorList>
            <person name="Li Y."/>
            <person name="Wang J."/>
        </authorList>
    </citation>
    <scope>NUCLEOTIDE SEQUENCE [LARGE SCALE GENOMIC DNA]</scope>
    <source>
        <strain evidence="2 3">DSM 14734</strain>
    </source>
</reference>
<dbReference type="Proteomes" id="UP000440224">
    <property type="component" value="Unassembled WGS sequence"/>
</dbReference>
<feature type="signal peptide" evidence="1">
    <location>
        <begin position="1"/>
        <end position="22"/>
    </location>
</feature>
<evidence type="ECO:0000313" key="2">
    <source>
        <dbReference type="EMBL" id="MRG94107.1"/>
    </source>
</evidence>
<sequence length="227" mass="24807">MRLAVLLVVVLAALAPAAPAGAQTEAKPALLDRVVVRWHAPETGGVTRPQFVYERELAFEARIEAMADPDPDPAPFTDRHVRGALDRHIAETLLANLPILPAPDAKEIAIRAESARAVLEQRVRGRDKLIAAARAEGIGSDEIDALLRRQARASLYLDRMVAPMLAPSDPELRALLRTGTTPFTGRPYEQVSVALGRWVVARRLGDAIASYYQTARSRVTVTIVRSR</sequence>
<name>A0A6N7PR67_9BACT</name>
<evidence type="ECO:0000313" key="3">
    <source>
        <dbReference type="Proteomes" id="UP000440224"/>
    </source>
</evidence>
<proteinExistence type="predicted"/>
<accession>A0A6N7PR67</accession>
<keyword evidence="3" id="KW-1185">Reference proteome</keyword>
<evidence type="ECO:0000256" key="1">
    <source>
        <dbReference type="SAM" id="SignalP"/>
    </source>
</evidence>
<organism evidence="2 3">
    <name type="scientific">Polyangium spumosum</name>
    <dbReference type="NCBI Taxonomy" id="889282"/>
    <lineage>
        <taxon>Bacteria</taxon>
        <taxon>Pseudomonadati</taxon>
        <taxon>Myxococcota</taxon>
        <taxon>Polyangia</taxon>
        <taxon>Polyangiales</taxon>
        <taxon>Polyangiaceae</taxon>
        <taxon>Polyangium</taxon>
    </lineage>
</organism>
<dbReference type="AlphaFoldDB" id="A0A6N7PR67"/>
<keyword evidence="1" id="KW-0732">Signal</keyword>
<dbReference type="OrthoDB" id="5522729at2"/>